<dbReference type="SUPFAM" id="SSF53850">
    <property type="entry name" value="Periplasmic binding protein-like II"/>
    <property type="match status" value="1"/>
</dbReference>
<dbReference type="InterPro" id="IPR018313">
    <property type="entry name" value="SBP_3_CS"/>
</dbReference>
<organism evidence="7 8">
    <name type="scientific">Clostridium tarantellae</name>
    <dbReference type="NCBI Taxonomy" id="39493"/>
    <lineage>
        <taxon>Bacteria</taxon>
        <taxon>Bacillati</taxon>
        <taxon>Bacillota</taxon>
        <taxon>Clostridia</taxon>
        <taxon>Eubacteriales</taxon>
        <taxon>Clostridiaceae</taxon>
        <taxon>Clostridium</taxon>
    </lineage>
</organism>
<gene>
    <name evidence="7" type="ORF">GBZ86_02340</name>
</gene>
<evidence type="ECO:0000256" key="2">
    <source>
        <dbReference type="ARBA" id="ARBA00010333"/>
    </source>
</evidence>
<evidence type="ECO:0000256" key="1">
    <source>
        <dbReference type="ARBA" id="ARBA00004196"/>
    </source>
</evidence>
<evidence type="ECO:0000256" key="5">
    <source>
        <dbReference type="SAM" id="SignalP"/>
    </source>
</evidence>
<feature type="chain" id="PRO_5039297920" evidence="5">
    <location>
        <begin position="27"/>
        <end position="284"/>
    </location>
</feature>
<dbReference type="Pfam" id="PF00497">
    <property type="entry name" value="SBP_bac_3"/>
    <property type="match status" value="1"/>
</dbReference>
<dbReference type="PROSITE" id="PS01039">
    <property type="entry name" value="SBP_BACTERIAL_3"/>
    <property type="match status" value="1"/>
</dbReference>
<dbReference type="OrthoDB" id="9774451at2"/>
<evidence type="ECO:0000313" key="8">
    <source>
        <dbReference type="Proteomes" id="UP000430345"/>
    </source>
</evidence>
<feature type="domain" description="Solute-binding protein family 3/N-terminal" evidence="6">
    <location>
        <begin position="56"/>
        <end position="276"/>
    </location>
</feature>
<dbReference type="PANTHER" id="PTHR35936">
    <property type="entry name" value="MEMBRANE-BOUND LYTIC MUREIN TRANSGLYCOSYLASE F"/>
    <property type="match status" value="1"/>
</dbReference>
<dbReference type="CDD" id="cd13620">
    <property type="entry name" value="PBP2_GltS"/>
    <property type="match status" value="1"/>
</dbReference>
<dbReference type="SMART" id="SM00062">
    <property type="entry name" value="PBPb"/>
    <property type="match status" value="1"/>
</dbReference>
<dbReference type="RefSeq" id="WP_152887370.1">
    <property type="nucleotide sequence ID" value="NZ_WHJC01000013.1"/>
</dbReference>
<sequence length="284" mass="30770">MKIGMIKKIFTISVISIMSLSLVACGGSEAKTEGIEQTSTKVEVNKDVQRIKDKGKLVVGLSADYAPYEFHKIIDGKDEIVGFDVEIAKEIAKDLGVQLEIKDMDFNTLVGSLPAGKIDLIISGMSPTPERAEAVDFSDIYYTATHGILVKAENKDKYKTLDDFAGKKIGAQMGSIQADLAKNEIKNVDLKLLSDVNNLIMELKSGKIDGLAVELPVAEMAMKGNTDLILSTPQLEDNEGGSAVAIKKGSKGLVKQVNETIKRLQDSGKIDEFVVKAQQLAHEQ</sequence>
<name>A0A6I1MGE0_9CLOT</name>
<comment type="similarity">
    <text evidence="2 4">Belongs to the bacterial solute-binding protein 3 family.</text>
</comment>
<dbReference type="InterPro" id="IPR001638">
    <property type="entry name" value="Solute-binding_3/MltF_N"/>
</dbReference>
<dbReference type="GO" id="GO:0030313">
    <property type="term" value="C:cell envelope"/>
    <property type="evidence" value="ECO:0007669"/>
    <property type="project" value="UniProtKB-SubCell"/>
</dbReference>
<keyword evidence="3 5" id="KW-0732">Signal</keyword>
<proteinExistence type="inferred from homology"/>
<evidence type="ECO:0000256" key="4">
    <source>
        <dbReference type="RuleBase" id="RU003744"/>
    </source>
</evidence>
<reference evidence="7 8" key="1">
    <citation type="submission" date="2019-10" db="EMBL/GenBank/DDBJ databases">
        <title>The Genome Sequence of Clostridium tarantellae Isolated from Fish Brain.</title>
        <authorList>
            <person name="Bano L."/>
            <person name="Kiel M."/>
            <person name="Sales G."/>
            <person name="Doxey A.C."/>
            <person name="Mansfield M.J."/>
            <person name="Schiavone M."/>
            <person name="Rossetto O."/>
            <person name="Pirazzini M."/>
            <person name="Dobrindt U."/>
            <person name="Montecucco C."/>
        </authorList>
    </citation>
    <scope>NUCLEOTIDE SEQUENCE [LARGE SCALE GENOMIC DNA]</scope>
    <source>
        <strain evidence="7 8">DSM 3997</strain>
    </source>
</reference>
<comment type="caution">
    <text evidence="7">The sequence shown here is derived from an EMBL/GenBank/DDBJ whole genome shotgun (WGS) entry which is preliminary data.</text>
</comment>
<evidence type="ECO:0000259" key="6">
    <source>
        <dbReference type="SMART" id="SM00062"/>
    </source>
</evidence>
<accession>A0A6I1MGE0</accession>
<dbReference type="Gene3D" id="3.40.190.10">
    <property type="entry name" value="Periplasmic binding protein-like II"/>
    <property type="match status" value="2"/>
</dbReference>
<evidence type="ECO:0000313" key="7">
    <source>
        <dbReference type="EMBL" id="MPQ42596.1"/>
    </source>
</evidence>
<dbReference type="EMBL" id="WHJC01000013">
    <property type="protein sequence ID" value="MPQ42596.1"/>
    <property type="molecule type" value="Genomic_DNA"/>
</dbReference>
<evidence type="ECO:0000256" key="3">
    <source>
        <dbReference type="ARBA" id="ARBA00022729"/>
    </source>
</evidence>
<dbReference type="AlphaFoldDB" id="A0A6I1MGE0"/>
<dbReference type="Proteomes" id="UP000430345">
    <property type="component" value="Unassembled WGS sequence"/>
</dbReference>
<dbReference type="PROSITE" id="PS51257">
    <property type="entry name" value="PROKAR_LIPOPROTEIN"/>
    <property type="match status" value="1"/>
</dbReference>
<feature type="signal peptide" evidence="5">
    <location>
        <begin position="1"/>
        <end position="26"/>
    </location>
</feature>
<keyword evidence="8" id="KW-1185">Reference proteome</keyword>
<protein>
    <submittedName>
        <fullName evidence="7">Transporter substrate-binding domain-containing protein</fullName>
    </submittedName>
</protein>
<comment type="subcellular location">
    <subcellularLocation>
        <location evidence="1">Cell envelope</location>
    </subcellularLocation>
</comment>
<dbReference type="PANTHER" id="PTHR35936:SF17">
    <property type="entry name" value="ARGININE-BINDING EXTRACELLULAR PROTEIN ARTP"/>
    <property type="match status" value="1"/>
</dbReference>